<sequence length="321" mass="34546">MSTQQALVLESKQGAFSVKSDRPIPQPGVGELVVKVQAAALNPVDWKVQAYGLLVENILLFFQGFYRNEKAAFQQFTTVPAELVAKIPSKYTYSQAASIPVALTAAIFGLYGPRPIGIGLNPTIDSEVKRTGQPVVVIGGSTSVGQYAIQLLRYLEFSPIIAYASSKHSEHLKSLGATHIIDRQVTLLPDLPSAVKKILPTTSSELKVVFDAVGSTETQDAGFDCLVTGGELITVNSSSKGDRDGKTILAVFGTVHLPHGREFGKILYKKLPSLIEHDVLVPSRVEDLPNGLNGIVAGLDRLKRNEISGEKLVAHPQDPLN</sequence>
<dbReference type="PANTHER" id="PTHR45348">
    <property type="entry name" value="HYPOTHETICAL OXIDOREDUCTASE (EUROFUNG)"/>
    <property type="match status" value="1"/>
</dbReference>
<dbReference type="SUPFAM" id="SSF51735">
    <property type="entry name" value="NAD(P)-binding Rossmann-fold domains"/>
    <property type="match status" value="1"/>
</dbReference>
<organism evidence="2 3">
    <name type="scientific">Gymnopus androsaceus JB14</name>
    <dbReference type="NCBI Taxonomy" id="1447944"/>
    <lineage>
        <taxon>Eukaryota</taxon>
        <taxon>Fungi</taxon>
        <taxon>Dikarya</taxon>
        <taxon>Basidiomycota</taxon>
        <taxon>Agaricomycotina</taxon>
        <taxon>Agaricomycetes</taxon>
        <taxon>Agaricomycetidae</taxon>
        <taxon>Agaricales</taxon>
        <taxon>Marasmiineae</taxon>
        <taxon>Omphalotaceae</taxon>
        <taxon>Gymnopus</taxon>
    </lineage>
</organism>
<dbReference type="CDD" id="cd08249">
    <property type="entry name" value="enoyl_reductase_like"/>
    <property type="match status" value="1"/>
</dbReference>
<dbReference type="Gene3D" id="3.90.180.10">
    <property type="entry name" value="Medium-chain alcohol dehydrogenases, catalytic domain"/>
    <property type="match status" value="2"/>
</dbReference>
<dbReference type="InterPro" id="IPR047122">
    <property type="entry name" value="Trans-enoyl_RdTase-like"/>
</dbReference>
<proteinExistence type="predicted"/>
<evidence type="ECO:0000313" key="2">
    <source>
        <dbReference type="EMBL" id="KAE9405282.1"/>
    </source>
</evidence>
<dbReference type="GO" id="GO:0016651">
    <property type="term" value="F:oxidoreductase activity, acting on NAD(P)H"/>
    <property type="evidence" value="ECO:0007669"/>
    <property type="project" value="InterPro"/>
</dbReference>
<dbReference type="SMART" id="SM00829">
    <property type="entry name" value="PKS_ER"/>
    <property type="match status" value="1"/>
</dbReference>
<evidence type="ECO:0000313" key="3">
    <source>
        <dbReference type="Proteomes" id="UP000799118"/>
    </source>
</evidence>
<gene>
    <name evidence="2" type="ORF">BT96DRAFT_963937</name>
</gene>
<dbReference type="EMBL" id="ML769410">
    <property type="protein sequence ID" value="KAE9405282.1"/>
    <property type="molecule type" value="Genomic_DNA"/>
</dbReference>
<reference evidence="2" key="1">
    <citation type="journal article" date="2019" name="Environ. Microbiol.">
        <title>Fungal ecological strategies reflected in gene transcription - a case study of two litter decomposers.</title>
        <authorList>
            <person name="Barbi F."/>
            <person name="Kohler A."/>
            <person name="Barry K."/>
            <person name="Baskaran P."/>
            <person name="Daum C."/>
            <person name="Fauchery L."/>
            <person name="Ihrmark K."/>
            <person name="Kuo A."/>
            <person name="LaButti K."/>
            <person name="Lipzen A."/>
            <person name="Morin E."/>
            <person name="Grigoriev I.V."/>
            <person name="Henrissat B."/>
            <person name="Lindahl B."/>
            <person name="Martin F."/>
        </authorList>
    </citation>
    <scope>NUCLEOTIDE SEQUENCE</scope>
    <source>
        <strain evidence="2">JB14</strain>
    </source>
</reference>
<keyword evidence="3" id="KW-1185">Reference proteome</keyword>
<name>A0A6A4I0K8_9AGAR</name>
<dbReference type="Proteomes" id="UP000799118">
    <property type="component" value="Unassembled WGS sequence"/>
</dbReference>
<dbReference type="InterPro" id="IPR011032">
    <property type="entry name" value="GroES-like_sf"/>
</dbReference>
<dbReference type="Pfam" id="PF00107">
    <property type="entry name" value="ADH_zinc_N"/>
    <property type="match status" value="1"/>
</dbReference>
<dbReference type="InterPro" id="IPR036291">
    <property type="entry name" value="NAD(P)-bd_dom_sf"/>
</dbReference>
<dbReference type="InterPro" id="IPR020843">
    <property type="entry name" value="ER"/>
</dbReference>
<feature type="domain" description="Enoyl reductase (ER)" evidence="1">
    <location>
        <begin position="14"/>
        <end position="314"/>
    </location>
</feature>
<evidence type="ECO:0000259" key="1">
    <source>
        <dbReference type="SMART" id="SM00829"/>
    </source>
</evidence>
<dbReference type="Gene3D" id="3.40.50.720">
    <property type="entry name" value="NAD(P)-binding Rossmann-like Domain"/>
    <property type="match status" value="1"/>
</dbReference>
<dbReference type="PANTHER" id="PTHR45348:SF2">
    <property type="entry name" value="ZINC-TYPE ALCOHOL DEHYDROGENASE-LIKE PROTEIN C2E1P3.01"/>
    <property type="match status" value="1"/>
</dbReference>
<dbReference type="SUPFAM" id="SSF50129">
    <property type="entry name" value="GroES-like"/>
    <property type="match status" value="1"/>
</dbReference>
<dbReference type="OrthoDB" id="3233595at2759"/>
<accession>A0A6A4I0K8</accession>
<dbReference type="InterPro" id="IPR013149">
    <property type="entry name" value="ADH-like_C"/>
</dbReference>
<dbReference type="AlphaFoldDB" id="A0A6A4I0K8"/>
<protein>
    <submittedName>
        <fullName evidence="2">GroES-like protein</fullName>
    </submittedName>
</protein>